<accession>A0A5R8Q9F9</accession>
<dbReference type="PANTHER" id="PTHR11138">
    <property type="entry name" value="METHIONYL-TRNA FORMYLTRANSFERASE"/>
    <property type="match status" value="1"/>
</dbReference>
<dbReference type="Proteomes" id="UP000306912">
    <property type="component" value="Unassembled WGS sequence"/>
</dbReference>
<feature type="domain" description="Formyl transferase N-terminal" evidence="9">
    <location>
        <begin position="5"/>
        <end position="180"/>
    </location>
</feature>
<dbReference type="InterPro" id="IPR041711">
    <property type="entry name" value="Met-tRNA-FMT_N"/>
</dbReference>
<organism evidence="11 12">
    <name type="scientific">Culicoidibacter larvae</name>
    <dbReference type="NCBI Taxonomy" id="2579976"/>
    <lineage>
        <taxon>Bacteria</taxon>
        <taxon>Bacillati</taxon>
        <taxon>Bacillota</taxon>
        <taxon>Culicoidibacteria</taxon>
        <taxon>Culicoidibacterales</taxon>
        <taxon>Culicoidibacteraceae</taxon>
        <taxon>Culicoidibacter</taxon>
    </lineage>
</organism>
<dbReference type="SUPFAM" id="SSF50486">
    <property type="entry name" value="FMT C-terminal domain-like"/>
    <property type="match status" value="1"/>
</dbReference>
<evidence type="ECO:0000256" key="4">
    <source>
        <dbReference type="ARBA" id="ARBA00016014"/>
    </source>
</evidence>
<evidence type="ECO:0000256" key="8">
    <source>
        <dbReference type="HAMAP-Rule" id="MF_00182"/>
    </source>
</evidence>
<dbReference type="RefSeq" id="WP_138191627.1">
    <property type="nucleotide sequence ID" value="NZ_VBWP01000008.1"/>
</dbReference>
<evidence type="ECO:0000256" key="3">
    <source>
        <dbReference type="ARBA" id="ARBA00012261"/>
    </source>
</evidence>
<dbReference type="InterPro" id="IPR036477">
    <property type="entry name" value="Formyl_transf_N_sf"/>
</dbReference>
<evidence type="ECO:0000259" key="10">
    <source>
        <dbReference type="Pfam" id="PF02911"/>
    </source>
</evidence>
<dbReference type="PROSITE" id="PS00373">
    <property type="entry name" value="GART"/>
    <property type="match status" value="1"/>
</dbReference>
<evidence type="ECO:0000313" key="12">
    <source>
        <dbReference type="Proteomes" id="UP000306912"/>
    </source>
</evidence>
<dbReference type="NCBIfam" id="TIGR00460">
    <property type="entry name" value="fmt"/>
    <property type="match status" value="1"/>
</dbReference>
<evidence type="ECO:0000313" key="11">
    <source>
        <dbReference type="EMBL" id="TLG72553.1"/>
    </source>
</evidence>
<dbReference type="GO" id="GO:0005829">
    <property type="term" value="C:cytosol"/>
    <property type="evidence" value="ECO:0007669"/>
    <property type="project" value="TreeGrafter"/>
</dbReference>
<dbReference type="CDD" id="cd08704">
    <property type="entry name" value="Met_tRNA_FMT_C"/>
    <property type="match status" value="1"/>
</dbReference>
<evidence type="ECO:0000256" key="6">
    <source>
        <dbReference type="ARBA" id="ARBA00022917"/>
    </source>
</evidence>
<dbReference type="Pfam" id="PF00551">
    <property type="entry name" value="Formyl_trans_N"/>
    <property type="match status" value="1"/>
</dbReference>
<dbReference type="SUPFAM" id="SSF53328">
    <property type="entry name" value="Formyltransferase"/>
    <property type="match status" value="1"/>
</dbReference>
<dbReference type="EC" id="2.1.2.9" evidence="3 8"/>
<dbReference type="GO" id="GO:0004479">
    <property type="term" value="F:methionyl-tRNA formyltransferase activity"/>
    <property type="evidence" value="ECO:0007669"/>
    <property type="project" value="UniProtKB-UniRule"/>
</dbReference>
<evidence type="ECO:0000256" key="2">
    <source>
        <dbReference type="ARBA" id="ARBA00010699"/>
    </source>
</evidence>
<dbReference type="HAMAP" id="MF_00182">
    <property type="entry name" value="Formyl_trans"/>
    <property type="match status" value="1"/>
</dbReference>
<comment type="catalytic activity">
    <reaction evidence="7 8">
        <text>L-methionyl-tRNA(fMet) + (6R)-10-formyltetrahydrofolate = N-formyl-L-methionyl-tRNA(fMet) + (6S)-5,6,7,8-tetrahydrofolate + H(+)</text>
        <dbReference type="Rhea" id="RHEA:24380"/>
        <dbReference type="Rhea" id="RHEA-COMP:9952"/>
        <dbReference type="Rhea" id="RHEA-COMP:9953"/>
        <dbReference type="ChEBI" id="CHEBI:15378"/>
        <dbReference type="ChEBI" id="CHEBI:57453"/>
        <dbReference type="ChEBI" id="CHEBI:78530"/>
        <dbReference type="ChEBI" id="CHEBI:78844"/>
        <dbReference type="ChEBI" id="CHEBI:195366"/>
        <dbReference type="EC" id="2.1.2.9"/>
    </reaction>
</comment>
<feature type="binding site" evidence="8">
    <location>
        <begin position="110"/>
        <end position="113"/>
    </location>
    <ligand>
        <name>(6S)-5,6,7,8-tetrahydrofolate</name>
        <dbReference type="ChEBI" id="CHEBI:57453"/>
    </ligand>
</feature>
<evidence type="ECO:0000256" key="7">
    <source>
        <dbReference type="ARBA" id="ARBA00048558"/>
    </source>
</evidence>
<comment type="similarity">
    <text evidence="2 8">Belongs to the Fmt family.</text>
</comment>
<proteinExistence type="inferred from homology"/>
<comment type="caution">
    <text evidence="11">The sequence shown here is derived from an EMBL/GenBank/DDBJ whole genome shotgun (WGS) entry which is preliminary data.</text>
</comment>
<dbReference type="Gene3D" id="3.10.25.10">
    <property type="entry name" value="Formyl transferase, C-terminal domain"/>
    <property type="match status" value="1"/>
</dbReference>
<evidence type="ECO:0000256" key="5">
    <source>
        <dbReference type="ARBA" id="ARBA00022679"/>
    </source>
</evidence>
<dbReference type="OrthoDB" id="9802815at2"/>
<evidence type="ECO:0000259" key="9">
    <source>
        <dbReference type="Pfam" id="PF00551"/>
    </source>
</evidence>
<dbReference type="AlphaFoldDB" id="A0A5R8Q9F9"/>
<gene>
    <name evidence="8" type="primary">fmt</name>
    <name evidence="11" type="ORF">FEZ08_09195</name>
</gene>
<dbReference type="InterPro" id="IPR037022">
    <property type="entry name" value="Formyl_trans_C_sf"/>
</dbReference>
<dbReference type="EMBL" id="VBWP01000008">
    <property type="protein sequence ID" value="TLG72553.1"/>
    <property type="molecule type" value="Genomic_DNA"/>
</dbReference>
<dbReference type="InParanoid" id="A0A5R8Q9F9"/>
<dbReference type="Pfam" id="PF02911">
    <property type="entry name" value="Formyl_trans_C"/>
    <property type="match status" value="1"/>
</dbReference>
<dbReference type="InterPro" id="IPR005794">
    <property type="entry name" value="Fmt"/>
</dbReference>
<dbReference type="FunCoup" id="A0A5R8Q9F9">
    <property type="interactions" value="345"/>
</dbReference>
<protein>
    <recommendedName>
        <fullName evidence="4 8">Methionyl-tRNA formyltransferase</fullName>
        <ecNumber evidence="3 8">2.1.2.9</ecNumber>
    </recommendedName>
</protein>
<feature type="domain" description="Formyl transferase C-terminal" evidence="10">
    <location>
        <begin position="204"/>
        <end position="302"/>
    </location>
</feature>
<dbReference type="InterPro" id="IPR001555">
    <property type="entry name" value="GART_AS"/>
</dbReference>
<keyword evidence="6 8" id="KW-0648">Protein biosynthesis</keyword>
<evidence type="ECO:0000256" key="1">
    <source>
        <dbReference type="ARBA" id="ARBA00002606"/>
    </source>
</evidence>
<comment type="function">
    <text evidence="1 8">Attaches a formyl group to the free amino group of methionyl-tRNA(fMet). The formyl group appears to play a dual role in the initiator identity of N-formylmethionyl-tRNA by promoting its recognition by IF2 and preventing the misappropriation of this tRNA by the elongation apparatus.</text>
</comment>
<dbReference type="PANTHER" id="PTHR11138:SF5">
    <property type="entry name" value="METHIONYL-TRNA FORMYLTRANSFERASE, MITOCHONDRIAL"/>
    <property type="match status" value="1"/>
</dbReference>
<dbReference type="InterPro" id="IPR005793">
    <property type="entry name" value="Formyl_trans_C"/>
</dbReference>
<dbReference type="CDD" id="cd08646">
    <property type="entry name" value="FMT_core_Met-tRNA-FMT_N"/>
    <property type="match status" value="1"/>
</dbReference>
<dbReference type="InterPro" id="IPR011034">
    <property type="entry name" value="Formyl_transferase-like_C_sf"/>
</dbReference>
<keyword evidence="12" id="KW-1185">Reference proteome</keyword>
<dbReference type="InterPro" id="IPR044135">
    <property type="entry name" value="Met-tRNA-FMT_C"/>
</dbReference>
<reference evidence="11 12" key="1">
    <citation type="submission" date="2019-05" db="EMBL/GenBank/DDBJ databases">
        <title>Culicoidintestinum kansasii gen. nov., sp. nov. from the gastrointestinal tract of the biting midge, Culicoides sonorensis.</title>
        <authorList>
            <person name="Neupane S."/>
            <person name="Ghosh A."/>
            <person name="Gunther S."/>
            <person name="Martin K."/>
            <person name="Zurek L."/>
        </authorList>
    </citation>
    <scope>NUCLEOTIDE SEQUENCE [LARGE SCALE GENOMIC DNA]</scope>
    <source>
        <strain evidence="11 12">CS-1</strain>
    </source>
</reference>
<dbReference type="Gene3D" id="3.40.50.170">
    <property type="entry name" value="Formyl transferase, N-terminal domain"/>
    <property type="match status" value="1"/>
</dbReference>
<sequence>MSKRVILMGTPDFAAHIFERFINEAGYEVISVITQPDKPVGRKREIKPTPVKAVAMQHGIPVLQPEKVRDIADEIAALQPDLIITAAYGQLVPQTILDIPAFGCINVHASLLPKYRGGAPIHWSIINGEAETGITIMYMEKRLDAGDMLSVIKTPINDDDTLGSLYERLTELGGDLLLATVPKLFAGELVAEKQDDSAMTLAPNIQSEHQRLDWHAGARACFNRIRGLNPAPGAFTTLHNKRMKLWASQLTGEATAEAAGSIVGTDSNGILVACGDRQMLCITELQYEGKGRMKALDFYNGNRDMLEGAHFE</sequence>
<dbReference type="InterPro" id="IPR002376">
    <property type="entry name" value="Formyl_transf_N"/>
</dbReference>
<keyword evidence="5 8" id="KW-0808">Transferase</keyword>
<name>A0A5R8Q9F9_9FIRM</name>